<evidence type="ECO:0000313" key="2">
    <source>
        <dbReference type="EMBL" id="GAA51828.1"/>
    </source>
</evidence>
<dbReference type="Proteomes" id="UP000008909">
    <property type="component" value="Unassembled WGS sequence"/>
</dbReference>
<name>G7YFU9_CLOSI</name>
<accession>G7YFU9</accession>
<keyword evidence="3" id="KW-1185">Reference proteome</keyword>
<evidence type="ECO:0000313" key="3">
    <source>
        <dbReference type="Proteomes" id="UP000008909"/>
    </source>
</evidence>
<protein>
    <submittedName>
        <fullName evidence="2">Uncharacterized protein</fullName>
    </submittedName>
</protein>
<reference key="2">
    <citation type="submission" date="2011-10" db="EMBL/GenBank/DDBJ databases">
        <title>The genome and transcriptome sequence of Clonorchis sinensis provide insights into the carcinogenic liver fluke.</title>
        <authorList>
            <person name="Wang X."/>
            <person name="Huang Y."/>
            <person name="Chen W."/>
            <person name="Liu H."/>
            <person name="Guo L."/>
            <person name="Chen Y."/>
            <person name="Luo F."/>
            <person name="Zhou W."/>
            <person name="Sun J."/>
            <person name="Mao Q."/>
            <person name="Liang P."/>
            <person name="Zhou C."/>
            <person name="Tian Y."/>
            <person name="Men J."/>
            <person name="Lv X."/>
            <person name="Huang L."/>
            <person name="Zhou J."/>
            <person name="Hu Y."/>
            <person name="Li R."/>
            <person name="Zhang F."/>
            <person name="Lei H."/>
            <person name="Li X."/>
            <person name="Hu X."/>
            <person name="Liang C."/>
            <person name="Xu J."/>
            <person name="Wu Z."/>
            <person name="Yu X."/>
        </authorList>
    </citation>
    <scope>NUCLEOTIDE SEQUENCE</scope>
    <source>
        <strain>Henan</strain>
    </source>
</reference>
<feature type="region of interest" description="Disordered" evidence="1">
    <location>
        <begin position="85"/>
        <end position="105"/>
    </location>
</feature>
<sequence>MVTFAKLDTYGADVTLVGLPRAQYALWWYHSHCSVDHERGFYMRRTYESYQCLTIRVPEALLGCGRALGTDDSVRLASVLRATSAPHVAPTSSESQRNGKRSESRQYPKIQLIRAIGPRRQPVSETIKDRKGVTTLNKERLDRWAEYFEQQLLWPPAATHLELTVDVEPWTVKMELSTASEV</sequence>
<evidence type="ECO:0000256" key="1">
    <source>
        <dbReference type="SAM" id="MobiDB-lite"/>
    </source>
</evidence>
<dbReference type="EMBL" id="DF143205">
    <property type="protein sequence ID" value="GAA51828.1"/>
    <property type="molecule type" value="Genomic_DNA"/>
</dbReference>
<organism evidence="2 3">
    <name type="scientific">Clonorchis sinensis</name>
    <name type="common">Chinese liver fluke</name>
    <dbReference type="NCBI Taxonomy" id="79923"/>
    <lineage>
        <taxon>Eukaryota</taxon>
        <taxon>Metazoa</taxon>
        <taxon>Spiralia</taxon>
        <taxon>Lophotrochozoa</taxon>
        <taxon>Platyhelminthes</taxon>
        <taxon>Trematoda</taxon>
        <taxon>Digenea</taxon>
        <taxon>Opisthorchiida</taxon>
        <taxon>Opisthorchiata</taxon>
        <taxon>Opisthorchiidae</taxon>
        <taxon>Clonorchis</taxon>
    </lineage>
</organism>
<reference evidence="2" key="1">
    <citation type="journal article" date="2011" name="Genome Biol.">
        <title>The draft genome of the carcinogenic human liver fluke Clonorchis sinensis.</title>
        <authorList>
            <person name="Wang X."/>
            <person name="Chen W."/>
            <person name="Huang Y."/>
            <person name="Sun J."/>
            <person name="Men J."/>
            <person name="Liu H."/>
            <person name="Luo F."/>
            <person name="Guo L."/>
            <person name="Lv X."/>
            <person name="Deng C."/>
            <person name="Zhou C."/>
            <person name="Fan Y."/>
            <person name="Li X."/>
            <person name="Huang L."/>
            <person name="Hu Y."/>
            <person name="Liang C."/>
            <person name="Hu X."/>
            <person name="Xu J."/>
            <person name="Yu X."/>
        </authorList>
    </citation>
    <scope>NUCLEOTIDE SEQUENCE [LARGE SCALE GENOMIC DNA]</scope>
    <source>
        <strain evidence="2">Henan</strain>
    </source>
</reference>
<gene>
    <name evidence="2" type="ORF">CLF_106846</name>
</gene>
<dbReference type="AlphaFoldDB" id="G7YFU9"/>
<proteinExistence type="predicted"/>